<reference evidence="1" key="2">
    <citation type="submission" date="2020-04" db="EMBL/GenBank/DDBJ databases">
        <authorList>
            <person name="Santos R.A.C."/>
            <person name="Steenwyk J.L."/>
            <person name="Rivero-Menendez O."/>
            <person name="Mead M.E."/>
            <person name="Silva L.P."/>
            <person name="Bastos R.W."/>
            <person name="Alastruey-Izquierdo A."/>
            <person name="Goldman G.H."/>
            <person name="Rokas A."/>
        </authorList>
    </citation>
    <scope>NUCLEOTIDE SEQUENCE</scope>
    <source>
        <strain evidence="1">CNM-CM6805</strain>
    </source>
</reference>
<dbReference type="InterPro" id="IPR011009">
    <property type="entry name" value="Kinase-like_dom_sf"/>
</dbReference>
<dbReference type="Proteomes" id="UP000653565">
    <property type="component" value="Unassembled WGS sequence"/>
</dbReference>
<accession>A0A8H4GWV0</accession>
<dbReference type="EMBL" id="JAAAPX010000117">
    <property type="protein sequence ID" value="KAF4230347.1"/>
    <property type="molecule type" value="Genomic_DNA"/>
</dbReference>
<evidence type="ECO:0000313" key="1">
    <source>
        <dbReference type="EMBL" id="KAF4230347.1"/>
    </source>
</evidence>
<organism evidence="1 2">
    <name type="scientific">Aspergillus fumigatiaffinis</name>
    <dbReference type="NCBI Taxonomy" id="340414"/>
    <lineage>
        <taxon>Eukaryota</taxon>
        <taxon>Fungi</taxon>
        <taxon>Dikarya</taxon>
        <taxon>Ascomycota</taxon>
        <taxon>Pezizomycotina</taxon>
        <taxon>Eurotiomycetes</taxon>
        <taxon>Eurotiomycetidae</taxon>
        <taxon>Eurotiales</taxon>
        <taxon>Aspergillaceae</taxon>
        <taxon>Aspergillus</taxon>
        <taxon>Aspergillus subgen. Fumigati</taxon>
    </lineage>
</organism>
<evidence type="ECO:0000313" key="2">
    <source>
        <dbReference type="Proteomes" id="UP000653565"/>
    </source>
</evidence>
<protein>
    <recommendedName>
        <fullName evidence="3">Aminoglycoside phosphotransferase domain-containing protein</fullName>
    </recommendedName>
</protein>
<name>A0A8H4GWV0_9EURO</name>
<evidence type="ECO:0008006" key="3">
    <source>
        <dbReference type="Google" id="ProtNLM"/>
    </source>
</evidence>
<keyword evidence="2" id="KW-1185">Reference proteome</keyword>
<comment type="caution">
    <text evidence="1">The sequence shown here is derived from an EMBL/GenBank/DDBJ whole genome shotgun (WGS) entry which is preliminary data.</text>
</comment>
<dbReference type="AlphaFoldDB" id="A0A8H4GWV0"/>
<dbReference type="SUPFAM" id="SSF56112">
    <property type="entry name" value="Protein kinase-like (PK-like)"/>
    <property type="match status" value="1"/>
</dbReference>
<proteinExistence type="predicted"/>
<reference evidence="1" key="1">
    <citation type="journal article" date="2020" name="bioRxiv">
        <title>Genomic and phenotypic heterogeneity of clinical isolates of the human pathogens Aspergillus fumigatus, Aspergillus lentulus and Aspergillus fumigatiaffinis.</title>
        <authorList>
            <person name="dos Santos R.A.C."/>
            <person name="Steenwyk J.L."/>
            <person name="Rivero-Menendez O."/>
            <person name="Mead M.E."/>
            <person name="Silva L.P."/>
            <person name="Bastos R.W."/>
            <person name="Alastruey-Izquierdo A."/>
            <person name="Goldman G.H."/>
            <person name="Rokas A."/>
        </authorList>
    </citation>
    <scope>NUCLEOTIDE SEQUENCE</scope>
    <source>
        <strain evidence="1">CNM-CM6805</strain>
    </source>
</reference>
<gene>
    <name evidence="1" type="ORF">CNMCM6805_000746</name>
</gene>
<sequence length="288" mass="32244">MSTTLGEIYNPAIPGLPPKDVVGRLCKKKGFDSNTLTYSTEGNTFFIKYNNVTMEEAHAQVFFRQKSRESNATFRIPEVYHAFIVGEGGGTGRGYTYIVMEHIEIDFERTASDEQRAQAISELISIPPPPGVFGSFSGGSYRHHFFRDSEPPILFSSAAELEYYLNRCLEWYNGVTGRQDKVDFSTEPLPCYYADVHPSNFPIDKHGQLWVIDFDQAGVLPSSFMSYAIAAHPKKRLPVHIRKTIPLPKSSNLGPLGRATYVLKTVHNAFDIPRDNRTEADAESPPTG</sequence>